<feature type="region of interest" description="Disordered" evidence="1">
    <location>
        <begin position="342"/>
        <end position="363"/>
    </location>
</feature>
<dbReference type="GO" id="GO:0016874">
    <property type="term" value="F:ligase activity"/>
    <property type="evidence" value="ECO:0007669"/>
    <property type="project" value="UniProtKB-KW"/>
</dbReference>
<sequence>MLLAAESALRYRADGTDDGAGWQRHPPRVLSRRAYAGAVGSSEQRAGVDLTNLDALLFEDAAATKRDLLDYLEAVADRFVPVLAGRPLTVLRVLRGRAPFMQKNVPKYTPEWVRTVPIWADASKREIHYAVCDDLRTLLWLGNQRAIEFHPALGPATDIYRPTHLILDLDPPDGADFAAVVAVARLVRQALQDCGLSGAVKTSGSRGLHIFVPIDDSAPVDDVAAATRALAARAAALDPGIATTAFIVEDRAGKVFVDATRAGGATVAAAYSPRLRPGTPVSFPVAWSDLDRVRPSDFTVRTAIDVLAGRDPWAEAMPAPQQLPAEVIEHGRTIPVARVAAMHEGKRRARQRREQSGDREQSD</sequence>
<dbReference type="InterPro" id="IPR052171">
    <property type="entry name" value="NHEJ_LigD"/>
</dbReference>
<organism evidence="3 4">
    <name type="scientific">Mycolicibacterium parafortuitum</name>
    <name type="common">Mycobacterium parafortuitum</name>
    <dbReference type="NCBI Taxonomy" id="39692"/>
    <lineage>
        <taxon>Bacteria</taxon>
        <taxon>Bacillati</taxon>
        <taxon>Actinomycetota</taxon>
        <taxon>Actinomycetes</taxon>
        <taxon>Mycobacteriales</taxon>
        <taxon>Mycobacteriaceae</taxon>
        <taxon>Mycolicibacterium</taxon>
    </lineage>
</organism>
<dbReference type="PANTHER" id="PTHR42705">
    <property type="entry name" value="BIFUNCTIONAL NON-HOMOLOGOUS END JOINING PROTEIN LIGD"/>
    <property type="match status" value="1"/>
</dbReference>
<dbReference type="PANTHER" id="PTHR42705:SF2">
    <property type="entry name" value="BIFUNCTIONAL NON-HOMOLOGOUS END JOINING PROTEIN LIGD"/>
    <property type="match status" value="1"/>
</dbReference>
<dbReference type="Proteomes" id="UP000466554">
    <property type="component" value="Chromosome"/>
</dbReference>
<name>A0A7I7UAL9_MYCPF</name>
<dbReference type="InterPro" id="IPR014145">
    <property type="entry name" value="LigD_pol_dom"/>
</dbReference>
<reference evidence="3 4" key="1">
    <citation type="journal article" date="2019" name="Emerg. Microbes Infect.">
        <title>Comprehensive subspecies identification of 175 nontuberculous mycobacteria species based on 7547 genomic profiles.</title>
        <authorList>
            <person name="Matsumoto Y."/>
            <person name="Kinjo T."/>
            <person name="Motooka D."/>
            <person name="Nabeya D."/>
            <person name="Jung N."/>
            <person name="Uechi K."/>
            <person name="Horii T."/>
            <person name="Iida T."/>
            <person name="Fujita J."/>
            <person name="Nakamura S."/>
        </authorList>
    </citation>
    <scope>NUCLEOTIDE SEQUENCE [LARGE SCALE GENOMIC DNA]</scope>
    <source>
        <strain evidence="3 4">JCM 6367</strain>
    </source>
</reference>
<keyword evidence="3" id="KW-0436">Ligase</keyword>
<feature type="domain" description="DNA ligase D polymerase" evidence="2">
    <location>
        <begin position="64"/>
        <end position="313"/>
    </location>
</feature>
<evidence type="ECO:0000313" key="4">
    <source>
        <dbReference type="Proteomes" id="UP000466554"/>
    </source>
</evidence>
<evidence type="ECO:0000313" key="3">
    <source>
        <dbReference type="EMBL" id="BBY78438.1"/>
    </source>
</evidence>
<evidence type="ECO:0000259" key="2">
    <source>
        <dbReference type="Pfam" id="PF21686"/>
    </source>
</evidence>
<dbReference type="Pfam" id="PF21686">
    <property type="entry name" value="LigD_Prim-Pol"/>
    <property type="match status" value="1"/>
</dbReference>
<protein>
    <submittedName>
        <fullName evidence="3">ATP-dependent DNA ligase</fullName>
    </submittedName>
</protein>
<dbReference type="EMBL" id="AP022598">
    <property type="protein sequence ID" value="BBY78438.1"/>
    <property type="molecule type" value="Genomic_DNA"/>
</dbReference>
<feature type="compositionally biased region" description="Basic and acidic residues" evidence="1">
    <location>
        <begin position="352"/>
        <end position="363"/>
    </location>
</feature>
<dbReference type="AlphaFoldDB" id="A0A7I7UAL9"/>
<gene>
    <name evidence="3" type="ORF">MPRF_53370</name>
</gene>
<accession>A0A7I7UAL9</accession>
<proteinExistence type="predicted"/>
<evidence type="ECO:0000256" key="1">
    <source>
        <dbReference type="SAM" id="MobiDB-lite"/>
    </source>
</evidence>
<dbReference type="Gene3D" id="3.90.920.10">
    <property type="entry name" value="DNA primase, PRIM domain"/>
    <property type="match status" value="1"/>
</dbReference>